<accession>A0ABT1WL35</accession>
<dbReference type="RefSeq" id="WP_256765599.1">
    <property type="nucleotide sequence ID" value="NZ_JANIGO010000007.1"/>
</dbReference>
<evidence type="ECO:0000313" key="2">
    <source>
        <dbReference type="Proteomes" id="UP001204142"/>
    </source>
</evidence>
<keyword evidence="2" id="KW-1185">Reference proteome</keyword>
<proteinExistence type="predicted"/>
<organism evidence="1 2">
    <name type="scientific">Limnobacter humi</name>
    <dbReference type="NCBI Taxonomy" id="1778671"/>
    <lineage>
        <taxon>Bacteria</taxon>
        <taxon>Pseudomonadati</taxon>
        <taxon>Pseudomonadota</taxon>
        <taxon>Betaproteobacteria</taxon>
        <taxon>Burkholderiales</taxon>
        <taxon>Burkholderiaceae</taxon>
        <taxon>Limnobacter</taxon>
    </lineage>
</organism>
<dbReference type="EMBL" id="JANIGO010000007">
    <property type="protein sequence ID" value="MCQ8897787.1"/>
    <property type="molecule type" value="Genomic_DNA"/>
</dbReference>
<gene>
    <name evidence="1" type="ORF">NQT62_15200</name>
</gene>
<protein>
    <submittedName>
        <fullName evidence="1">Uncharacterized protein</fullName>
    </submittedName>
</protein>
<reference evidence="1 2" key="1">
    <citation type="submission" date="2022-07" db="EMBL/GenBank/DDBJ databases">
        <authorList>
            <person name="Xamxidin M."/>
            <person name="Wu M."/>
        </authorList>
    </citation>
    <scope>NUCLEOTIDE SEQUENCE [LARGE SCALE GENOMIC DNA]</scope>
    <source>
        <strain evidence="1 2">NBRC 111650</strain>
    </source>
</reference>
<evidence type="ECO:0000313" key="1">
    <source>
        <dbReference type="EMBL" id="MCQ8897787.1"/>
    </source>
</evidence>
<dbReference type="Proteomes" id="UP001204142">
    <property type="component" value="Unassembled WGS sequence"/>
</dbReference>
<comment type="caution">
    <text evidence="1">The sequence shown here is derived from an EMBL/GenBank/DDBJ whole genome shotgun (WGS) entry which is preliminary data.</text>
</comment>
<sequence length="70" mass="7578">MPKLDPALLEAIGQPMPELEKLSAADQKKLAADLAHAHKQHDATLKKSMDDAMGHIPFLLRGAVKKILGL</sequence>
<name>A0ABT1WL35_9BURK</name>